<evidence type="ECO:0000256" key="3">
    <source>
        <dbReference type="PROSITE-ProRule" id="PRU00320"/>
    </source>
</evidence>
<dbReference type="Proteomes" id="UP000677054">
    <property type="component" value="Unassembled WGS sequence"/>
</dbReference>
<gene>
    <name evidence="7" type="ORF">DSTB1V02_LOCUS6217</name>
</gene>
<reference evidence="7" key="1">
    <citation type="submission" date="2020-11" db="EMBL/GenBank/DDBJ databases">
        <authorList>
            <person name="Tran Van P."/>
        </authorList>
    </citation>
    <scope>NUCLEOTIDE SEQUENCE</scope>
</reference>
<accession>A0A7R8XEN1</accession>
<proteinExistence type="predicted"/>
<keyword evidence="3" id="KW-0238">DNA-binding</keyword>
<evidence type="ECO:0000256" key="2">
    <source>
        <dbReference type="ARBA" id="ARBA00023242"/>
    </source>
</evidence>
<dbReference type="SMART" id="SM00225">
    <property type="entry name" value="BTB"/>
    <property type="match status" value="1"/>
</dbReference>
<dbReference type="SUPFAM" id="SSF46689">
    <property type="entry name" value="Homeodomain-like"/>
    <property type="match status" value="1"/>
</dbReference>
<evidence type="ECO:0000259" key="5">
    <source>
        <dbReference type="PROSITE" id="PS50097"/>
    </source>
</evidence>
<dbReference type="InterPro" id="IPR009057">
    <property type="entry name" value="Homeodomain-like_sf"/>
</dbReference>
<protein>
    <submittedName>
        <fullName evidence="7">Uncharacterized protein</fullName>
    </submittedName>
</protein>
<evidence type="ECO:0000313" key="8">
    <source>
        <dbReference type="Proteomes" id="UP000677054"/>
    </source>
</evidence>
<feature type="DNA-binding region" description="H-T-H motif" evidence="3">
    <location>
        <begin position="309"/>
        <end position="329"/>
    </location>
</feature>
<dbReference type="InterPro" id="IPR051095">
    <property type="entry name" value="Dros_DevTransReg"/>
</dbReference>
<dbReference type="InterPro" id="IPR011333">
    <property type="entry name" value="SKP1/BTB/POZ_sf"/>
</dbReference>
<dbReference type="PROSITE" id="PS50960">
    <property type="entry name" value="HTH_PSQ"/>
    <property type="match status" value="1"/>
</dbReference>
<dbReference type="SUPFAM" id="SSF54695">
    <property type="entry name" value="POZ domain"/>
    <property type="match status" value="1"/>
</dbReference>
<dbReference type="GO" id="GO:0006357">
    <property type="term" value="P:regulation of transcription by RNA polymerase II"/>
    <property type="evidence" value="ECO:0007669"/>
    <property type="project" value="TreeGrafter"/>
</dbReference>
<dbReference type="CDD" id="cd18315">
    <property type="entry name" value="BTB_POZ_BAB-like"/>
    <property type="match status" value="1"/>
</dbReference>
<dbReference type="InterPro" id="IPR000210">
    <property type="entry name" value="BTB/POZ_dom"/>
</dbReference>
<keyword evidence="8" id="KW-1185">Reference proteome</keyword>
<comment type="subcellular location">
    <subcellularLocation>
        <location evidence="1 3">Nucleus</location>
    </subcellularLocation>
</comment>
<dbReference type="PANTHER" id="PTHR23110">
    <property type="entry name" value="BTB DOMAIN TRANSCRIPTION FACTOR"/>
    <property type="match status" value="1"/>
</dbReference>
<dbReference type="Pfam" id="PF00651">
    <property type="entry name" value="BTB"/>
    <property type="match status" value="1"/>
</dbReference>
<dbReference type="InterPro" id="IPR007889">
    <property type="entry name" value="HTH_Psq"/>
</dbReference>
<dbReference type="GO" id="GO:0003677">
    <property type="term" value="F:DNA binding"/>
    <property type="evidence" value="ECO:0007669"/>
    <property type="project" value="UniProtKB-UniRule"/>
</dbReference>
<feature type="region of interest" description="Disordered" evidence="4">
    <location>
        <begin position="222"/>
        <end position="247"/>
    </location>
</feature>
<evidence type="ECO:0000313" key="7">
    <source>
        <dbReference type="EMBL" id="CAD7246367.1"/>
    </source>
</evidence>
<evidence type="ECO:0000256" key="1">
    <source>
        <dbReference type="ARBA" id="ARBA00004123"/>
    </source>
</evidence>
<dbReference type="Pfam" id="PF05225">
    <property type="entry name" value="HTH_psq"/>
    <property type="match status" value="1"/>
</dbReference>
<evidence type="ECO:0000256" key="4">
    <source>
        <dbReference type="SAM" id="MobiDB-lite"/>
    </source>
</evidence>
<dbReference type="OrthoDB" id="10261408at2759"/>
<feature type="domain" description="HTH psq-type" evidence="6">
    <location>
        <begin position="281"/>
        <end position="333"/>
    </location>
</feature>
<dbReference type="PROSITE" id="PS50097">
    <property type="entry name" value="BTB"/>
    <property type="match status" value="1"/>
</dbReference>
<feature type="domain" description="BTB" evidence="5">
    <location>
        <begin position="37"/>
        <end position="102"/>
    </location>
</feature>
<dbReference type="Gene3D" id="1.10.10.60">
    <property type="entry name" value="Homeodomain-like"/>
    <property type="match status" value="1"/>
</dbReference>
<feature type="compositionally biased region" description="Basic residues" evidence="4">
    <location>
        <begin position="179"/>
        <end position="188"/>
    </location>
</feature>
<dbReference type="GO" id="GO:0005634">
    <property type="term" value="C:nucleus"/>
    <property type="evidence" value="ECO:0007669"/>
    <property type="project" value="UniProtKB-SubCell"/>
</dbReference>
<keyword evidence="2 3" id="KW-0539">Nucleus</keyword>
<dbReference type="PANTHER" id="PTHR23110:SF101">
    <property type="entry name" value="PROTEIN JIM LOVELL"/>
    <property type="match status" value="1"/>
</dbReference>
<feature type="compositionally biased region" description="Basic and acidic residues" evidence="4">
    <location>
        <begin position="126"/>
        <end position="139"/>
    </location>
</feature>
<evidence type="ECO:0000259" key="6">
    <source>
        <dbReference type="PROSITE" id="PS50960"/>
    </source>
</evidence>
<organism evidence="7">
    <name type="scientific">Darwinula stevensoni</name>
    <dbReference type="NCBI Taxonomy" id="69355"/>
    <lineage>
        <taxon>Eukaryota</taxon>
        <taxon>Metazoa</taxon>
        <taxon>Ecdysozoa</taxon>
        <taxon>Arthropoda</taxon>
        <taxon>Crustacea</taxon>
        <taxon>Oligostraca</taxon>
        <taxon>Ostracoda</taxon>
        <taxon>Podocopa</taxon>
        <taxon>Podocopida</taxon>
        <taxon>Darwinulocopina</taxon>
        <taxon>Darwinuloidea</taxon>
        <taxon>Darwinulidae</taxon>
        <taxon>Darwinula</taxon>
    </lineage>
</organism>
<feature type="region of interest" description="Disordered" evidence="4">
    <location>
        <begin position="126"/>
        <end position="210"/>
    </location>
</feature>
<name>A0A7R8XEN1_9CRUS</name>
<dbReference type="Gene3D" id="3.30.710.10">
    <property type="entry name" value="Potassium Channel Kv1.1, Chain A"/>
    <property type="match status" value="1"/>
</dbReference>
<dbReference type="AlphaFoldDB" id="A0A7R8XEN1"/>
<dbReference type="EMBL" id="CAJPEV010001112">
    <property type="protein sequence ID" value="CAG0890807.1"/>
    <property type="molecule type" value="Genomic_DNA"/>
</dbReference>
<dbReference type="EMBL" id="LR900629">
    <property type="protein sequence ID" value="CAD7246367.1"/>
    <property type="molecule type" value="Genomic_DNA"/>
</dbReference>
<sequence length="419" mass="46528">MEETNNGSTARYHLRWNNHPCHVLSVFESLLNSESLVDVSLVGDGCTIKAHKVVLSACSPYFARIFSEHLCRHPVVILKDFPKWQLQALVDFMYRGEVSVEEDQLPSLMKAADALKIQGLTECRNENEAEEKGFSKDVGDTPAVDLSSPSPPLPLMKEEEKTSPLGNLDFPQNAPSPSPRRKQARPQRRHEEHSLNLTSGDSGDDSHDESLSSFFLSQWCGKNEEGGPGEVEESSGTGNGWATTDPLTRFPVSISPIPLRKTWLTTFICVAGGTGPPMFSAPRGGPPRHWSNENLTEALRHVWSGRMKTAQASRVFGIPYNSLLMYVRGKYGKTLKLDLARKGEIPPHLASHPFHLRTPNMNHLFPSGPPFRGLLTRPPLFPQLPQLLGIKTASSSNGLECPLDLKMEEGRSMDFEDYH</sequence>